<dbReference type="Proteomes" id="UP000293520">
    <property type="component" value="Unassembled WGS sequence"/>
</dbReference>
<sequence length="229" mass="24692">MSGFLDALTDAPWISVADLLGDRPLVVIAPHPDDETLGCGALLFDAHARGNPCHVICVTDGSRSHPGSRAWPPARLAAERRAEFNRAVAILAPGAVTHWLGHPDCAAPDDTASAQALTRLIPHGAFAFASWGMDPHIDHQRVAALTRRVVAERPDLDLGFYPIWGRFTNHSAPARLVLASAAARTAKARALACHGTQMTRLIDDDPGGFVMEPWRQSHFLIHPEVILAP</sequence>
<dbReference type="InterPro" id="IPR003737">
    <property type="entry name" value="GlcNAc_PI_deacetylase-related"/>
</dbReference>
<dbReference type="RefSeq" id="WP_130991457.1">
    <property type="nucleotide sequence ID" value="NZ_SISK01000008.1"/>
</dbReference>
<organism evidence="1 2">
    <name type="scientific">Paracoccus subflavus</name>
    <dbReference type="NCBI Taxonomy" id="2528244"/>
    <lineage>
        <taxon>Bacteria</taxon>
        <taxon>Pseudomonadati</taxon>
        <taxon>Pseudomonadota</taxon>
        <taxon>Alphaproteobacteria</taxon>
        <taxon>Rhodobacterales</taxon>
        <taxon>Paracoccaceae</taxon>
        <taxon>Paracoccus</taxon>
    </lineage>
</organism>
<name>A0A4Q9FYB7_9RHOB</name>
<evidence type="ECO:0000313" key="2">
    <source>
        <dbReference type="Proteomes" id="UP000293520"/>
    </source>
</evidence>
<dbReference type="InterPro" id="IPR024078">
    <property type="entry name" value="LmbE-like_dom_sf"/>
</dbReference>
<comment type="caution">
    <text evidence="1">The sequence shown here is derived from an EMBL/GenBank/DDBJ whole genome shotgun (WGS) entry which is preliminary data.</text>
</comment>
<proteinExistence type="predicted"/>
<protein>
    <submittedName>
        <fullName evidence="1">PIG-L family deacetylase</fullName>
    </submittedName>
</protein>
<dbReference type="Gene3D" id="3.40.50.10320">
    <property type="entry name" value="LmbE-like"/>
    <property type="match status" value="1"/>
</dbReference>
<reference evidence="1 2" key="1">
    <citation type="submission" date="2019-02" db="EMBL/GenBank/DDBJ databases">
        <title>Paracoccus subflavus sp. nov., isolated from marine sediment of the Pacific Ocean.</title>
        <authorList>
            <person name="Zhang G."/>
        </authorList>
    </citation>
    <scope>NUCLEOTIDE SEQUENCE [LARGE SCALE GENOMIC DNA]</scope>
    <source>
        <strain evidence="1 2">GY0581</strain>
    </source>
</reference>
<dbReference type="OrthoDB" id="9790023at2"/>
<dbReference type="PANTHER" id="PTHR12993:SF29">
    <property type="entry name" value="BLR3841 PROTEIN"/>
    <property type="match status" value="1"/>
</dbReference>
<evidence type="ECO:0000313" key="1">
    <source>
        <dbReference type="EMBL" id="TBN39034.1"/>
    </source>
</evidence>
<dbReference type="PANTHER" id="PTHR12993">
    <property type="entry name" value="N-ACETYLGLUCOSAMINYL-PHOSPHATIDYLINOSITOL DE-N-ACETYLASE-RELATED"/>
    <property type="match status" value="1"/>
</dbReference>
<dbReference type="Pfam" id="PF02585">
    <property type="entry name" value="PIG-L"/>
    <property type="match status" value="1"/>
</dbReference>
<accession>A0A4Q9FYB7</accession>
<dbReference type="GO" id="GO:0016811">
    <property type="term" value="F:hydrolase activity, acting on carbon-nitrogen (but not peptide) bonds, in linear amides"/>
    <property type="evidence" value="ECO:0007669"/>
    <property type="project" value="TreeGrafter"/>
</dbReference>
<keyword evidence="2" id="KW-1185">Reference proteome</keyword>
<gene>
    <name evidence="1" type="ORF">EYE42_11390</name>
</gene>
<dbReference type="EMBL" id="SISK01000008">
    <property type="protein sequence ID" value="TBN39034.1"/>
    <property type="molecule type" value="Genomic_DNA"/>
</dbReference>
<dbReference type="SUPFAM" id="SSF102588">
    <property type="entry name" value="LmbE-like"/>
    <property type="match status" value="1"/>
</dbReference>
<dbReference type="AlphaFoldDB" id="A0A4Q9FYB7"/>